<protein>
    <submittedName>
        <fullName evidence="1">Uncharacterized protein</fullName>
    </submittedName>
</protein>
<name>A0ACC0C7A3_CATRO</name>
<organism evidence="1 2">
    <name type="scientific">Catharanthus roseus</name>
    <name type="common">Madagascar periwinkle</name>
    <name type="synonym">Vinca rosea</name>
    <dbReference type="NCBI Taxonomy" id="4058"/>
    <lineage>
        <taxon>Eukaryota</taxon>
        <taxon>Viridiplantae</taxon>
        <taxon>Streptophyta</taxon>
        <taxon>Embryophyta</taxon>
        <taxon>Tracheophyta</taxon>
        <taxon>Spermatophyta</taxon>
        <taxon>Magnoliopsida</taxon>
        <taxon>eudicotyledons</taxon>
        <taxon>Gunneridae</taxon>
        <taxon>Pentapetalae</taxon>
        <taxon>asterids</taxon>
        <taxon>lamiids</taxon>
        <taxon>Gentianales</taxon>
        <taxon>Apocynaceae</taxon>
        <taxon>Rauvolfioideae</taxon>
        <taxon>Vinceae</taxon>
        <taxon>Catharanthinae</taxon>
        <taxon>Catharanthus</taxon>
    </lineage>
</organism>
<dbReference type="EMBL" id="CM044701">
    <property type="protein sequence ID" value="KAI5680843.1"/>
    <property type="molecule type" value="Genomic_DNA"/>
</dbReference>
<dbReference type="Proteomes" id="UP001060085">
    <property type="component" value="Linkage Group LG01"/>
</dbReference>
<evidence type="ECO:0000313" key="2">
    <source>
        <dbReference type="Proteomes" id="UP001060085"/>
    </source>
</evidence>
<proteinExistence type="predicted"/>
<comment type="caution">
    <text evidence="1">The sequence shown here is derived from an EMBL/GenBank/DDBJ whole genome shotgun (WGS) entry which is preliminary data.</text>
</comment>
<evidence type="ECO:0000313" key="1">
    <source>
        <dbReference type="EMBL" id="KAI5680843.1"/>
    </source>
</evidence>
<reference evidence="2" key="1">
    <citation type="journal article" date="2023" name="Nat. Plants">
        <title>Single-cell RNA sequencing provides a high-resolution roadmap for understanding the multicellular compartmentation of specialized metabolism.</title>
        <authorList>
            <person name="Sun S."/>
            <person name="Shen X."/>
            <person name="Li Y."/>
            <person name="Li Y."/>
            <person name="Wang S."/>
            <person name="Li R."/>
            <person name="Zhang H."/>
            <person name="Shen G."/>
            <person name="Guo B."/>
            <person name="Wei J."/>
            <person name="Xu J."/>
            <person name="St-Pierre B."/>
            <person name="Chen S."/>
            <person name="Sun C."/>
        </authorList>
    </citation>
    <scope>NUCLEOTIDE SEQUENCE [LARGE SCALE GENOMIC DNA]</scope>
</reference>
<keyword evidence="2" id="KW-1185">Reference proteome</keyword>
<accession>A0ACC0C7A3</accession>
<gene>
    <name evidence="1" type="ORF">M9H77_02070</name>
</gene>
<sequence length="383" mass="44589">MLEWESEVELLFHTFNVDEDDKLSWLLVPSLQFWTAYLLIEGGKEWGAIHRARNESAIGNSKEEQEMYISPQGIVKKETKKSSIVEESQRAIELVQVKAVVGALVEAYVVDEDSCDFKRKKSIEEENESEIKEKERVERKESLDEESYLFDSISSLFEGLENDECVQKEEIDLEKNERTKEMKFWGTKNQEERLGYNSIKIISFFPSKSYMYFLMFFKERIRTPRKELRIIHGDITMSFSLNSFSLCHEVSLGELDMLLVVYTSHVSIFGELCSISLDGNLFLLMPCMLKCLTPCVSLENQLFPNMFNCLSLHASFVNHLIPSEAKLDLLYFKHEKLHDDSFMEPKVVESWLACAIFYVLHARIEGKHIENNNYVLTFFATFT</sequence>